<dbReference type="EMBL" id="JAYKXP010000009">
    <property type="protein sequence ID" value="KAK7054292.1"/>
    <property type="molecule type" value="Genomic_DNA"/>
</dbReference>
<dbReference type="Proteomes" id="UP001383192">
    <property type="component" value="Unassembled WGS sequence"/>
</dbReference>
<sequence>MPRPKGPTLSLKSRRKRNREKSARHYARNRDRILASKRAARCQSSLETGNLSSSGAHKPLRVEGSPTELDFEARFASITNALKKCTNGSPCAYLDRVCQQHIAISRQTGPTDNRSILTTAEGAISAILESCYGLQNDILQETGVNSNYERAESLSRRVKCILEAIVNLEYVDMDPDDDVQEAFLAGRLNFQKVTVKGWINGTHPIPN</sequence>
<name>A0AAW0DNU7_9AGAR</name>
<dbReference type="AlphaFoldDB" id="A0AAW0DNU7"/>
<proteinExistence type="predicted"/>
<gene>
    <name evidence="2" type="ORF">VNI00_003485</name>
</gene>
<evidence type="ECO:0000313" key="3">
    <source>
        <dbReference type="Proteomes" id="UP001383192"/>
    </source>
</evidence>
<reference evidence="2 3" key="1">
    <citation type="submission" date="2024-01" db="EMBL/GenBank/DDBJ databases">
        <title>A draft genome for a cacao thread blight-causing isolate of Paramarasmius palmivorus.</title>
        <authorList>
            <person name="Baruah I.K."/>
            <person name="Bukari Y."/>
            <person name="Amoako-Attah I."/>
            <person name="Meinhardt L.W."/>
            <person name="Bailey B.A."/>
            <person name="Cohen S.P."/>
        </authorList>
    </citation>
    <scope>NUCLEOTIDE SEQUENCE [LARGE SCALE GENOMIC DNA]</scope>
    <source>
        <strain evidence="2 3">GH-12</strain>
    </source>
</reference>
<comment type="caution">
    <text evidence="2">The sequence shown here is derived from an EMBL/GenBank/DDBJ whole genome shotgun (WGS) entry which is preliminary data.</text>
</comment>
<organism evidence="2 3">
    <name type="scientific">Paramarasmius palmivorus</name>
    <dbReference type="NCBI Taxonomy" id="297713"/>
    <lineage>
        <taxon>Eukaryota</taxon>
        <taxon>Fungi</taxon>
        <taxon>Dikarya</taxon>
        <taxon>Basidiomycota</taxon>
        <taxon>Agaricomycotina</taxon>
        <taxon>Agaricomycetes</taxon>
        <taxon>Agaricomycetidae</taxon>
        <taxon>Agaricales</taxon>
        <taxon>Marasmiineae</taxon>
        <taxon>Marasmiaceae</taxon>
        <taxon>Paramarasmius</taxon>
    </lineage>
</organism>
<evidence type="ECO:0000313" key="2">
    <source>
        <dbReference type="EMBL" id="KAK7054292.1"/>
    </source>
</evidence>
<feature type="region of interest" description="Disordered" evidence="1">
    <location>
        <begin position="1"/>
        <end position="30"/>
    </location>
</feature>
<protein>
    <submittedName>
        <fullName evidence="2">Uncharacterized protein</fullName>
    </submittedName>
</protein>
<evidence type="ECO:0000256" key="1">
    <source>
        <dbReference type="SAM" id="MobiDB-lite"/>
    </source>
</evidence>
<feature type="compositionally biased region" description="Basic and acidic residues" evidence="1">
    <location>
        <begin position="20"/>
        <end position="30"/>
    </location>
</feature>
<keyword evidence="3" id="KW-1185">Reference proteome</keyword>
<accession>A0AAW0DNU7</accession>